<name>A0A6P2ZKZ8_9BURK</name>
<accession>A0A6P2ZKZ8</accession>
<evidence type="ECO:0000313" key="2">
    <source>
        <dbReference type="Proteomes" id="UP000494109"/>
    </source>
</evidence>
<dbReference type="InterPro" id="IPR011045">
    <property type="entry name" value="N2O_reductase_N"/>
</dbReference>
<dbReference type="EMBL" id="CABVQS010000016">
    <property type="protein sequence ID" value="VWD32106.1"/>
    <property type="molecule type" value="Genomic_DNA"/>
</dbReference>
<dbReference type="InterPro" id="IPR015943">
    <property type="entry name" value="WD40/YVTN_repeat-like_dom_sf"/>
</dbReference>
<dbReference type="AlphaFoldDB" id="A0A6P2ZKZ8"/>
<gene>
    <name evidence="1" type="ORF">BCO71033_03966</name>
</gene>
<dbReference type="Gene3D" id="2.130.10.10">
    <property type="entry name" value="YVTN repeat-like/Quinoprotein amine dehydrogenase"/>
    <property type="match status" value="1"/>
</dbReference>
<organism evidence="1 2">
    <name type="scientific">Burkholderia contaminans</name>
    <dbReference type="NCBI Taxonomy" id="488447"/>
    <lineage>
        <taxon>Bacteria</taxon>
        <taxon>Pseudomonadati</taxon>
        <taxon>Pseudomonadota</taxon>
        <taxon>Betaproteobacteria</taxon>
        <taxon>Burkholderiales</taxon>
        <taxon>Burkholderiaceae</taxon>
        <taxon>Burkholderia</taxon>
        <taxon>Burkholderia cepacia complex</taxon>
    </lineage>
</organism>
<dbReference type="SUPFAM" id="SSF50974">
    <property type="entry name" value="Nitrous oxide reductase, N-terminal domain"/>
    <property type="match status" value="1"/>
</dbReference>
<dbReference type="Proteomes" id="UP000494109">
    <property type="component" value="Unassembled WGS sequence"/>
</dbReference>
<proteinExistence type="predicted"/>
<reference evidence="1 2" key="1">
    <citation type="submission" date="2019-09" db="EMBL/GenBank/DDBJ databases">
        <authorList>
            <person name="Depoorter E."/>
        </authorList>
    </citation>
    <scope>NUCLEOTIDE SEQUENCE [LARGE SCALE GENOMIC DNA]</scope>
    <source>
        <strain evidence="1">R-71033</strain>
    </source>
</reference>
<protein>
    <submittedName>
        <fullName evidence="1">Uncharacterized protein</fullName>
    </submittedName>
</protein>
<evidence type="ECO:0000313" key="1">
    <source>
        <dbReference type="EMBL" id="VWD32106.1"/>
    </source>
</evidence>
<sequence>MLAADACAQTVPVPTVSAATDALAVTVVRNGPFGIAVIPDGKRVYVTRHSDTSVAVIAGQLGSHGDRSEEARALNRPAGTAGAPNAVVAQELVAAATSVSTN</sequence>
<dbReference type="RefSeq" id="WP_174946161.1">
    <property type="nucleotide sequence ID" value="NZ_CABVQS010000016.1"/>
</dbReference>